<reference evidence="3" key="1">
    <citation type="submission" date="2018-11" db="EMBL/GenBank/DDBJ databases">
        <authorList>
            <person name="Grassa J C."/>
        </authorList>
    </citation>
    <scope>NUCLEOTIDE SEQUENCE [LARGE SCALE GENOMIC DNA]</scope>
</reference>
<dbReference type="EnsemblPlants" id="evm.model.03.745">
    <property type="protein sequence ID" value="cds.evm.model.03.745"/>
    <property type="gene ID" value="evm.TU.03.745"/>
</dbReference>
<proteinExistence type="predicted"/>
<evidence type="ECO:0000313" key="4">
    <source>
        <dbReference type="Proteomes" id="UP000596661"/>
    </source>
</evidence>
<dbReference type="GO" id="GO:0004523">
    <property type="term" value="F:RNA-DNA hybrid ribonuclease activity"/>
    <property type="evidence" value="ECO:0007669"/>
    <property type="project" value="InterPro"/>
</dbReference>
<dbReference type="Pfam" id="PF13456">
    <property type="entry name" value="RVT_3"/>
    <property type="match status" value="1"/>
</dbReference>
<protein>
    <recommendedName>
        <fullName evidence="2">RNase H type-1 domain-containing protein</fullName>
    </recommendedName>
</protein>
<evidence type="ECO:0000313" key="3">
    <source>
        <dbReference type="EnsemblPlants" id="cds.evm.model.03.745"/>
    </source>
</evidence>
<dbReference type="Gramene" id="evm.model.03.745">
    <property type="protein sequence ID" value="cds.evm.model.03.745"/>
    <property type="gene ID" value="evm.TU.03.745"/>
</dbReference>
<feature type="chain" id="PRO_5030614337" description="RNase H type-1 domain-containing protein" evidence="1">
    <location>
        <begin position="30"/>
        <end position="661"/>
    </location>
</feature>
<dbReference type="InterPro" id="IPR002156">
    <property type="entry name" value="RNaseH_domain"/>
</dbReference>
<dbReference type="PANTHER" id="PTHR33116">
    <property type="entry name" value="REVERSE TRANSCRIPTASE ZINC-BINDING DOMAIN-CONTAINING PROTEIN-RELATED-RELATED"/>
    <property type="match status" value="1"/>
</dbReference>
<sequence>MLRRLGFIEIWVQLILSCVTLARYTVVHGNHEVGPITPSRGIRQGDSLSPYLFILCAEGLSALLRRYEQRGWLHVVEFQTEAFRVKEALHKFELASGQKVNFSKSSIFFSANTHEILRNRLCTVLGMAPALEGSLYLGLPSSMSRNKVSALGYLKEKMRKRLEGWGSKFISRAGKEILIKSVAQSLPSYAINVFLLPMEVVRDMESLMSKYWWRNSANSNSGIHWMSWERLCHHKTEGGMGFRNLRDFNLAMLGKQGWRLLTKPNSLVARIFKARYFSNGTFLTAEIGSNPSFVWRSILEAQHLVASGVRWAVGDGKNIDVLGDPWLPDKANPWVISSHPGLHNAKVANLLTIEGLSWDMEVLNDLFDPRDRELIVQIPLNITTSQDHLIWIGEFSVCCLIAKECWDRVGIPSIMQQQHSFLDWCISNFQRMEKEDRELLVAVAWAIWNARNDRVWQNKIKTVENIVMSAKCYLSQWKHAHSSGLELLSAGLNQGDGAEHWVPPIENNVKVNVDAAIFEASRQFGVGWVARDARGLLIHGHTKLFNVQATPELAEAVEIREALSWIKSSGLQQVVLETDCLSIVQALRSSIVMISTFGQVVNECKALLNDLRTVSIYFIRRSANTVAHELARASVSFPDCNFNLDSVLTVLLPILVTDMVI</sequence>
<dbReference type="AlphaFoldDB" id="A0A803PA86"/>
<name>A0A803PA86_CANSA</name>
<dbReference type="InterPro" id="IPR036397">
    <property type="entry name" value="RNaseH_sf"/>
</dbReference>
<dbReference type="InterPro" id="IPR044730">
    <property type="entry name" value="RNase_H-like_dom_plant"/>
</dbReference>
<organism evidence="3 4">
    <name type="scientific">Cannabis sativa</name>
    <name type="common">Hemp</name>
    <name type="synonym">Marijuana</name>
    <dbReference type="NCBI Taxonomy" id="3483"/>
    <lineage>
        <taxon>Eukaryota</taxon>
        <taxon>Viridiplantae</taxon>
        <taxon>Streptophyta</taxon>
        <taxon>Embryophyta</taxon>
        <taxon>Tracheophyta</taxon>
        <taxon>Spermatophyta</taxon>
        <taxon>Magnoliopsida</taxon>
        <taxon>eudicotyledons</taxon>
        <taxon>Gunneridae</taxon>
        <taxon>Pentapetalae</taxon>
        <taxon>rosids</taxon>
        <taxon>fabids</taxon>
        <taxon>Rosales</taxon>
        <taxon>Cannabaceae</taxon>
        <taxon>Cannabis</taxon>
    </lineage>
</organism>
<dbReference type="GO" id="GO:0003676">
    <property type="term" value="F:nucleic acid binding"/>
    <property type="evidence" value="ECO:0007669"/>
    <property type="project" value="InterPro"/>
</dbReference>
<keyword evidence="4" id="KW-1185">Reference proteome</keyword>
<evidence type="ECO:0000259" key="2">
    <source>
        <dbReference type="Pfam" id="PF13456"/>
    </source>
</evidence>
<reference evidence="3" key="2">
    <citation type="submission" date="2021-03" db="UniProtKB">
        <authorList>
            <consortium name="EnsemblPlants"/>
        </authorList>
    </citation>
    <scope>IDENTIFICATION</scope>
</reference>
<feature type="signal peptide" evidence="1">
    <location>
        <begin position="1"/>
        <end position="29"/>
    </location>
</feature>
<keyword evidence="1" id="KW-0732">Signal</keyword>
<dbReference type="PANTHER" id="PTHR33116:SF86">
    <property type="entry name" value="REVERSE TRANSCRIPTASE DOMAIN-CONTAINING PROTEIN"/>
    <property type="match status" value="1"/>
</dbReference>
<accession>A0A803PA86</accession>
<dbReference type="EMBL" id="UZAU01000266">
    <property type="status" value="NOT_ANNOTATED_CDS"/>
    <property type="molecule type" value="Genomic_DNA"/>
</dbReference>
<dbReference type="Proteomes" id="UP000596661">
    <property type="component" value="Chromosome 3"/>
</dbReference>
<dbReference type="CDD" id="cd06222">
    <property type="entry name" value="RNase_H_like"/>
    <property type="match status" value="1"/>
</dbReference>
<feature type="domain" description="RNase H type-1" evidence="2">
    <location>
        <begin position="512"/>
        <end position="633"/>
    </location>
</feature>
<dbReference type="SUPFAM" id="SSF53098">
    <property type="entry name" value="Ribonuclease H-like"/>
    <property type="match status" value="1"/>
</dbReference>
<dbReference type="InterPro" id="IPR012337">
    <property type="entry name" value="RNaseH-like_sf"/>
</dbReference>
<dbReference type="Gene3D" id="3.30.420.10">
    <property type="entry name" value="Ribonuclease H-like superfamily/Ribonuclease H"/>
    <property type="match status" value="1"/>
</dbReference>
<evidence type="ECO:0000256" key="1">
    <source>
        <dbReference type="SAM" id="SignalP"/>
    </source>
</evidence>